<gene>
    <name evidence="2" type="ORF">JIN85_14450</name>
</gene>
<comment type="caution">
    <text evidence="2">The sequence shown here is derived from an EMBL/GenBank/DDBJ whole genome shotgun (WGS) entry which is preliminary data.</text>
</comment>
<evidence type="ECO:0000313" key="2">
    <source>
        <dbReference type="EMBL" id="MBK1883620.1"/>
    </source>
</evidence>
<accession>A0A934S948</accession>
<evidence type="ECO:0000256" key="1">
    <source>
        <dbReference type="SAM" id="Phobius"/>
    </source>
</evidence>
<feature type="transmembrane region" description="Helical" evidence="1">
    <location>
        <begin position="46"/>
        <end position="65"/>
    </location>
</feature>
<dbReference type="AlphaFoldDB" id="A0A934S948"/>
<dbReference type="RefSeq" id="WP_200271954.1">
    <property type="nucleotide sequence ID" value="NZ_JAENIJ010000024.1"/>
</dbReference>
<proteinExistence type="predicted"/>
<name>A0A934S948_9BACT</name>
<dbReference type="EMBL" id="JAENIJ010000024">
    <property type="protein sequence ID" value="MBK1883620.1"/>
    <property type="molecule type" value="Genomic_DNA"/>
</dbReference>
<keyword evidence="1" id="KW-1133">Transmembrane helix</keyword>
<keyword evidence="1" id="KW-0472">Membrane</keyword>
<sequence length="158" mass="17220">MKTPEFPDDDELEKLLHGLKPAPASPELLSRLQAARPLPRTRSLRLWIAAPLAAAAALAFAWLSLQGSPTSPSKTTAKHDSVSPEVAKSAEMLQAVKSEQTLLGMEDLGVTNDPKQGPVRLIRTTWVDEITYAKPGEAPEFSKSWIRSEIVPVSLPIF</sequence>
<evidence type="ECO:0000313" key="3">
    <source>
        <dbReference type="Proteomes" id="UP000603141"/>
    </source>
</evidence>
<organism evidence="2 3">
    <name type="scientific">Luteolibacter pohnpeiensis</name>
    <dbReference type="NCBI Taxonomy" id="454153"/>
    <lineage>
        <taxon>Bacteria</taxon>
        <taxon>Pseudomonadati</taxon>
        <taxon>Verrucomicrobiota</taxon>
        <taxon>Verrucomicrobiia</taxon>
        <taxon>Verrucomicrobiales</taxon>
        <taxon>Verrucomicrobiaceae</taxon>
        <taxon>Luteolibacter</taxon>
    </lineage>
</organism>
<reference evidence="2" key="1">
    <citation type="submission" date="2021-01" db="EMBL/GenBank/DDBJ databases">
        <title>Modified the classification status of verrucomicrobia.</title>
        <authorList>
            <person name="Feng X."/>
        </authorList>
    </citation>
    <scope>NUCLEOTIDE SEQUENCE</scope>
    <source>
        <strain evidence="2">KCTC 22041</strain>
    </source>
</reference>
<keyword evidence="3" id="KW-1185">Reference proteome</keyword>
<keyword evidence="1" id="KW-0812">Transmembrane</keyword>
<dbReference type="Proteomes" id="UP000603141">
    <property type="component" value="Unassembled WGS sequence"/>
</dbReference>
<protein>
    <submittedName>
        <fullName evidence="2">Uncharacterized protein</fullName>
    </submittedName>
</protein>